<comment type="pathway">
    <text evidence="1">Cell wall biogenesis; peptidoglycan biosynthesis.</text>
</comment>
<evidence type="ECO:0000256" key="11">
    <source>
        <dbReference type="ARBA" id="ARBA00034000"/>
    </source>
</evidence>
<dbReference type="UniPathway" id="UPA00219"/>
<keyword evidence="10" id="KW-0961">Cell wall biogenesis/degradation</keyword>
<evidence type="ECO:0000313" key="17">
    <source>
        <dbReference type="EMBL" id="SHE44345.1"/>
    </source>
</evidence>
<evidence type="ECO:0000256" key="1">
    <source>
        <dbReference type="ARBA" id="ARBA00004752"/>
    </source>
</evidence>
<evidence type="ECO:0000256" key="4">
    <source>
        <dbReference type="ARBA" id="ARBA00022645"/>
    </source>
</evidence>
<dbReference type="GO" id="GO:0071555">
    <property type="term" value="P:cell wall organization"/>
    <property type="evidence" value="ECO:0007669"/>
    <property type="project" value="UniProtKB-KW"/>
</dbReference>
<feature type="active site" evidence="12">
    <location>
        <position position="112"/>
    </location>
</feature>
<protein>
    <recommendedName>
        <fullName evidence="3">serine-type D-Ala-D-Ala carboxypeptidase</fullName>
        <ecNumber evidence="3">3.4.16.4</ecNumber>
    </recommendedName>
</protein>
<comment type="similarity">
    <text evidence="2 14">Belongs to the peptidase S11 family.</text>
</comment>
<keyword evidence="4 17" id="KW-0121">Carboxypeptidase</keyword>
<evidence type="ECO:0000259" key="16">
    <source>
        <dbReference type="Pfam" id="PF07943"/>
    </source>
</evidence>
<dbReference type="Proteomes" id="UP000184476">
    <property type="component" value="Unassembled WGS sequence"/>
</dbReference>
<evidence type="ECO:0000256" key="12">
    <source>
        <dbReference type="PIRSR" id="PIRSR618044-1"/>
    </source>
</evidence>
<keyword evidence="18" id="KW-1185">Reference proteome</keyword>
<evidence type="ECO:0000256" key="6">
    <source>
        <dbReference type="ARBA" id="ARBA00022729"/>
    </source>
</evidence>
<dbReference type="PANTHER" id="PTHR21581:SF33">
    <property type="entry name" value="D-ALANYL-D-ALANINE CARBOXYPEPTIDASE DACB"/>
    <property type="match status" value="1"/>
</dbReference>
<evidence type="ECO:0000256" key="9">
    <source>
        <dbReference type="ARBA" id="ARBA00022984"/>
    </source>
</evidence>
<dbReference type="STRING" id="112248.SAMN05444392_101486"/>
<dbReference type="InterPro" id="IPR018044">
    <property type="entry name" value="Peptidase_S11"/>
</dbReference>
<keyword evidence="5" id="KW-0645">Protease</keyword>
<feature type="binding site" evidence="13">
    <location>
        <position position="219"/>
    </location>
    <ligand>
        <name>substrate</name>
    </ligand>
</feature>
<dbReference type="Gene3D" id="2.60.410.10">
    <property type="entry name" value="D-Ala-D-Ala carboxypeptidase, C-terminal domain"/>
    <property type="match status" value="1"/>
</dbReference>
<feature type="domain" description="Peptidase S11 D-Ala-D-Ala carboxypeptidase A C-terminal" evidence="16">
    <location>
        <begin position="269"/>
        <end position="349"/>
    </location>
</feature>
<accession>A0A1M4TIV9</accession>
<comment type="catalytic activity">
    <reaction evidence="11">
        <text>Preferential cleavage: (Ac)2-L-Lys-D-Ala-|-D-Ala. Also transpeptidation of peptidyl-alanyl moieties that are N-acyl substituents of D-alanine.</text>
        <dbReference type="EC" id="3.4.16.4"/>
    </reaction>
</comment>
<dbReference type="InterPro" id="IPR012338">
    <property type="entry name" value="Beta-lactam/transpept-like"/>
</dbReference>
<evidence type="ECO:0000256" key="2">
    <source>
        <dbReference type="ARBA" id="ARBA00007164"/>
    </source>
</evidence>
<keyword evidence="6" id="KW-0732">Signal</keyword>
<feature type="domain" description="Peptidase S11 D-alanyl-D-alanine carboxypeptidase A N-terminal" evidence="15">
    <location>
        <begin position="22"/>
        <end position="249"/>
    </location>
</feature>
<keyword evidence="7" id="KW-0378">Hydrolase</keyword>
<evidence type="ECO:0000256" key="3">
    <source>
        <dbReference type="ARBA" id="ARBA00012448"/>
    </source>
</evidence>
<gene>
    <name evidence="17" type="ORF">SAMN05444392_101486</name>
</gene>
<dbReference type="GO" id="GO:0008360">
    <property type="term" value="P:regulation of cell shape"/>
    <property type="evidence" value="ECO:0007669"/>
    <property type="project" value="UniProtKB-KW"/>
</dbReference>
<evidence type="ECO:0000256" key="8">
    <source>
        <dbReference type="ARBA" id="ARBA00022960"/>
    </source>
</evidence>
<dbReference type="EC" id="3.4.16.4" evidence="3"/>
<evidence type="ECO:0000256" key="13">
    <source>
        <dbReference type="PIRSR" id="PIRSR618044-2"/>
    </source>
</evidence>
<feature type="active site" description="Proton acceptor" evidence="12">
    <location>
        <position position="60"/>
    </location>
</feature>
<dbReference type="GO" id="GO:0009002">
    <property type="term" value="F:serine-type D-Ala-D-Ala carboxypeptidase activity"/>
    <property type="evidence" value="ECO:0007669"/>
    <property type="project" value="UniProtKB-EC"/>
</dbReference>
<sequence>MKKWIIALVCFVICFGSVKYVKAAKPEVSAETAILYDMDTKKILFQKHADQKMKIASITKIMTAILAIERGKLDQPITINGRAVGVEGSSIYLKVGQKIPLRALLYGLMLRSGNDAAVAIAEAIGGSVDGFVYLMNQKAEQLGMSNSHFANPHGLDSENHYSSAYDMAILTTYAMKHPVFQEIVKSKVAKFDWPGQDWQQVFRNKNKFLTLYPASDGVKTGFTKKAGRTLVTTAKKGKHHLVCVTLRASDDWNDHRNLYEYGFQKLSTQAIPQGEKILNTSIFNRNKQQLQIITQQPFAYPIDDQEKRQLRIQPMIAYPLQTVHNSNEVVGHLRVFLHGQYLGAVPLISSWSDPPSFVYRWKEVFLTFLVPGRGGFK</sequence>
<keyword evidence="9" id="KW-0573">Peptidoglycan synthesis</keyword>
<dbReference type="InterPro" id="IPR001967">
    <property type="entry name" value="Peptidase_S11_N"/>
</dbReference>
<reference evidence="17 18" key="1">
    <citation type="submission" date="2016-11" db="EMBL/GenBank/DDBJ databases">
        <authorList>
            <person name="Jaros S."/>
            <person name="Januszkiewicz K."/>
            <person name="Wedrychowicz H."/>
        </authorList>
    </citation>
    <scope>NUCLEOTIDE SEQUENCE [LARGE SCALE GENOMIC DNA]</scope>
    <source>
        <strain evidence="17 18">DSM 44666</strain>
    </source>
</reference>
<name>A0A1M4TIV9_9BACL</name>
<evidence type="ECO:0000256" key="14">
    <source>
        <dbReference type="RuleBase" id="RU004016"/>
    </source>
</evidence>
<evidence type="ECO:0000256" key="7">
    <source>
        <dbReference type="ARBA" id="ARBA00022801"/>
    </source>
</evidence>
<proteinExistence type="inferred from homology"/>
<evidence type="ECO:0000256" key="5">
    <source>
        <dbReference type="ARBA" id="ARBA00022670"/>
    </source>
</evidence>
<evidence type="ECO:0000259" key="15">
    <source>
        <dbReference type="Pfam" id="PF00768"/>
    </source>
</evidence>
<evidence type="ECO:0000256" key="10">
    <source>
        <dbReference type="ARBA" id="ARBA00023316"/>
    </source>
</evidence>
<keyword evidence="8" id="KW-0133">Cell shape</keyword>
<dbReference type="GO" id="GO:0009252">
    <property type="term" value="P:peptidoglycan biosynthetic process"/>
    <property type="evidence" value="ECO:0007669"/>
    <property type="project" value="UniProtKB-UniPathway"/>
</dbReference>
<dbReference type="Pfam" id="PF07943">
    <property type="entry name" value="PBP5_C"/>
    <property type="match status" value="1"/>
</dbReference>
<dbReference type="PRINTS" id="PR00725">
    <property type="entry name" value="DADACBPTASE1"/>
</dbReference>
<dbReference type="PANTHER" id="PTHR21581">
    <property type="entry name" value="D-ALANYL-D-ALANINE CARBOXYPEPTIDASE"/>
    <property type="match status" value="1"/>
</dbReference>
<dbReference type="InterPro" id="IPR012907">
    <property type="entry name" value="Peptidase_S11_C"/>
</dbReference>
<dbReference type="RefSeq" id="WP_175552259.1">
    <property type="nucleotide sequence ID" value="NZ_FQVL01000001.1"/>
</dbReference>
<dbReference type="InterPro" id="IPR037167">
    <property type="entry name" value="Peptidase_S11_C_sf"/>
</dbReference>
<feature type="active site" description="Acyl-ester intermediate" evidence="12">
    <location>
        <position position="57"/>
    </location>
</feature>
<dbReference type="SUPFAM" id="SSF56601">
    <property type="entry name" value="beta-lactamase/transpeptidase-like"/>
    <property type="match status" value="1"/>
</dbReference>
<dbReference type="Pfam" id="PF00768">
    <property type="entry name" value="Peptidase_S11"/>
    <property type="match status" value="1"/>
</dbReference>
<dbReference type="AlphaFoldDB" id="A0A1M4TIV9"/>
<dbReference type="EMBL" id="FQVL01000001">
    <property type="protein sequence ID" value="SHE44345.1"/>
    <property type="molecule type" value="Genomic_DNA"/>
</dbReference>
<evidence type="ECO:0000313" key="18">
    <source>
        <dbReference type="Proteomes" id="UP000184476"/>
    </source>
</evidence>
<dbReference type="Gene3D" id="3.40.710.10">
    <property type="entry name" value="DD-peptidase/beta-lactamase superfamily"/>
    <property type="match status" value="1"/>
</dbReference>
<dbReference type="GO" id="GO:0006508">
    <property type="term" value="P:proteolysis"/>
    <property type="evidence" value="ECO:0007669"/>
    <property type="project" value="UniProtKB-KW"/>
</dbReference>
<organism evidence="17 18">
    <name type="scientific">Seinonella peptonophila</name>
    <dbReference type="NCBI Taxonomy" id="112248"/>
    <lineage>
        <taxon>Bacteria</taxon>
        <taxon>Bacillati</taxon>
        <taxon>Bacillota</taxon>
        <taxon>Bacilli</taxon>
        <taxon>Bacillales</taxon>
        <taxon>Thermoactinomycetaceae</taxon>
        <taxon>Seinonella</taxon>
    </lineage>
</organism>